<comment type="subcellular location">
    <subcellularLocation>
        <location evidence="1">Membrane</location>
    </subcellularLocation>
</comment>
<dbReference type="AlphaFoldDB" id="A0A6B9ZJX0"/>
<evidence type="ECO:0000256" key="2">
    <source>
        <dbReference type="ARBA" id="ARBA00022692"/>
    </source>
</evidence>
<gene>
    <name evidence="7" type="ORF">GWR21_22300</name>
</gene>
<evidence type="ECO:0000256" key="4">
    <source>
        <dbReference type="ARBA" id="ARBA00023136"/>
    </source>
</evidence>
<feature type="transmembrane region" description="Helical" evidence="5">
    <location>
        <begin position="151"/>
        <end position="174"/>
    </location>
</feature>
<sequence>MNIRYVSTLHCCHRNVYIYPAVNMEHLLNYLLHLPLWAVWSIFLSENIMITFAVLLIGKYFYKGEYTAGEWGICAVTNVLNTVVTYAGFWMWKHHIIHITTDISWKIIPDFLSLFMAMDLLMFVFHITIHKTFLYKAVHRLHHGSVDPKPIDLFVLHPIEAIGFGGLWLLLLVVYPFNMYAILMYLTINVVFGLAGHLGVEPLPAKMRSLPMIKYLGTSTFHHNHHQDIQYNFGFYTSIWDRLFRTYK</sequence>
<organism evidence="7 8">
    <name type="scientific">Chitinophaga agri</name>
    <dbReference type="NCBI Taxonomy" id="2703787"/>
    <lineage>
        <taxon>Bacteria</taxon>
        <taxon>Pseudomonadati</taxon>
        <taxon>Bacteroidota</taxon>
        <taxon>Chitinophagia</taxon>
        <taxon>Chitinophagales</taxon>
        <taxon>Chitinophagaceae</taxon>
        <taxon>Chitinophaga</taxon>
    </lineage>
</organism>
<dbReference type="PANTHER" id="PTHR11863">
    <property type="entry name" value="STEROL DESATURASE"/>
    <property type="match status" value="1"/>
</dbReference>
<dbReference type="GO" id="GO:0005506">
    <property type="term" value="F:iron ion binding"/>
    <property type="evidence" value="ECO:0007669"/>
    <property type="project" value="InterPro"/>
</dbReference>
<keyword evidence="2 5" id="KW-0812">Transmembrane</keyword>
<dbReference type="KEGG" id="chih:GWR21_22300"/>
<evidence type="ECO:0000313" key="8">
    <source>
        <dbReference type="Proteomes" id="UP000476411"/>
    </source>
</evidence>
<evidence type="ECO:0000256" key="5">
    <source>
        <dbReference type="SAM" id="Phobius"/>
    </source>
</evidence>
<feature type="transmembrane region" description="Helical" evidence="5">
    <location>
        <begin position="111"/>
        <end position="130"/>
    </location>
</feature>
<accession>A0A6B9ZJX0</accession>
<reference evidence="7 8" key="1">
    <citation type="submission" date="2020-01" db="EMBL/GenBank/DDBJ databases">
        <title>Complete genome sequence of Chitinophaga sp. H33E-04 isolated from quinoa roots.</title>
        <authorList>
            <person name="Weon H.-Y."/>
            <person name="Lee S.A."/>
        </authorList>
    </citation>
    <scope>NUCLEOTIDE SEQUENCE [LARGE SCALE GENOMIC DNA]</scope>
    <source>
        <strain evidence="7 8">H33E-04</strain>
    </source>
</reference>
<evidence type="ECO:0000259" key="6">
    <source>
        <dbReference type="Pfam" id="PF04116"/>
    </source>
</evidence>
<dbReference type="GO" id="GO:0016020">
    <property type="term" value="C:membrane"/>
    <property type="evidence" value="ECO:0007669"/>
    <property type="project" value="UniProtKB-SubCell"/>
</dbReference>
<dbReference type="InterPro" id="IPR006694">
    <property type="entry name" value="Fatty_acid_hydroxylase"/>
</dbReference>
<proteinExistence type="predicted"/>
<keyword evidence="4 5" id="KW-0472">Membrane</keyword>
<protein>
    <submittedName>
        <fullName evidence="7">Sterol desaturase family protein</fullName>
    </submittedName>
</protein>
<evidence type="ECO:0000313" key="7">
    <source>
        <dbReference type="EMBL" id="QHS62237.1"/>
    </source>
</evidence>
<evidence type="ECO:0000256" key="1">
    <source>
        <dbReference type="ARBA" id="ARBA00004370"/>
    </source>
</evidence>
<dbReference type="InterPro" id="IPR050307">
    <property type="entry name" value="Sterol_Desaturase_Related"/>
</dbReference>
<feature type="transmembrane region" description="Helical" evidence="5">
    <location>
        <begin position="70"/>
        <end position="91"/>
    </location>
</feature>
<keyword evidence="3 5" id="KW-1133">Transmembrane helix</keyword>
<feature type="transmembrane region" description="Helical" evidence="5">
    <location>
        <begin position="37"/>
        <end position="58"/>
    </location>
</feature>
<dbReference type="EMBL" id="CP048113">
    <property type="protein sequence ID" value="QHS62237.1"/>
    <property type="molecule type" value="Genomic_DNA"/>
</dbReference>
<dbReference type="Pfam" id="PF04116">
    <property type="entry name" value="FA_hydroxylase"/>
    <property type="match status" value="1"/>
</dbReference>
<feature type="transmembrane region" description="Helical" evidence="5">
    <location>
        <begin position="180"/>
        <end position="200"/>
    </location>
</feature>
<dbReference type="Proteomes" id="UP000476411">
    <property type="component" value="Chromosome"/>
</dbReference>
<keyword evidence="8" id="KW-1185">Reference proteome</keyword>
<dbReference type="GO" id="GO:0016491">
    <property type="term" value="F:oxidoreductase activity"/>
    <property type="evidence" value="ECO:0007669"/>
    <property type="project" value="InterPro"/>
</dbReference>
<evidence type="ECO:0000256" key="3">
    <source>
        <dbReference type="ARBA" id="ARBA00022989"/>
    </source>
</evidence>
<feature type="domain" description="Fatty acid hydroxylase" evidence="6">
    <location>
        <begin position="112"/>
        <end position="246"/>
    </location>
</feature>
<dbReference type="GO" id="GO:0008610">
    <property type="term" value="P:lipid biosynthetic process"/>
    <property type="evidence" value="ECO:0007669"/>
    <property type="project" value="InterPro"/>
</dbReference>
<name>A0A6B9ZJX0_9BACT</name>